<reference evidence="3" key="1">
    <citation type="submission" date="2021-12" db="EMBL/GenBank/DDBJ databases">
        <authorList>
            <person name="King R."/>
        </authorList>
    </citation>
    <scope>NUCLEOTIDE SEQUENCE</scope>
</reference>
<protein>
    <submittedName>
        <fullName evidence="3">Uncharacterized protein</fullName>
    </submittedName>
</protein>
<feature type="signal peptide" evidence="2">
    <location>
        <begin position="1"/>
        <end position="26"/>
    </location>
</feature>
<sequence>MIVPAAFRVQFGLLCLNHLLPSLVQAAKPTPPKLCNTLTNVTRGTIITTKPSGNNMWCGLNTRHYLAVADNKLFYLYCPLEYRNHAVGSIFYPNLTSESYRTFYPTEMCDVKTGTFNTKDNSNILADMLEGRLVPYDANGCNPKHYIEYLTYGNIPRTSNLRVSPTCPVFQTFTAWTRIDNNFRLKDQQSYYAWPSTPRAGYLTPISQTRNQVPNNPLKKSSSGNSRKGLGGWVGRVLSRNWGSPKRLGGVDKRGGGGGGHGGGGGGHGSSGGGHGGEGSVGGGGEGSTGTGAGATGYRPYVGGRGGGRTSAGNRPQPLLGFKIPSGNWARWGYNGYGGGGQAIGYRP</sequence>
<evidence type="ECO:0000256" key="1">
    <source>
        <dbReference type="SAM" id="MobiDB-lite"/>
    </source>
</evidence>
<name>A0A9P0F0M4_BEMTA</name>
<gene>
    <name evidence="3" type="ORF">BEMITA_LOCUS2792</name>
</gene>
<dbReference type="Proteomes" id="UP001152759">
    <property type="component" value="Chromosome 10"/>
</dbReference>
<evidence type="ECO:0000313" key="4">
    <source>
        <dbReference type="Proteomes" id="UP001152759"/>
    </source>
</evidence>
<feature type="compositionally biased region" description="Polar residues" evidence="1">
    <location>
        <begin position="205"/>
        <end position="226"/>
    </location>
</feature>
<keyword evidence="4" id="KW-1185">Reference proteome</keyword>
<feature type="region of interest" description="Disordered" evidence="1">
    <location>
        <begin position="203"/>
        <end position="321"/>
    </location>
</feature>
<organism evidence="3 4">
    <name type="scientific">Bemisia tabaci</name>
    <name type="common">Sweetpotato whitefly</name>
    <name type="synonym">Aleurodes tabaci</name>
    <dbReference type="NCBI Taxonomy" id="7038"/>
    <lineage>
        <taxon>Eukaryota</taxon>
        <taxon>Metazoa</taxon>
        <taxon>Ecdysozoa</taxon>
        <taxon>Arthropoda</taxon>
        <taxon>Hexapoda</taxon>
        <taxon>Insecta</taxon>
        <taxon>Pterygota</taxon>
        <taxon>Neoptera</taxon>
        <taxon>Paraneoptera</taxon>
        <taxon>Hemiptera</taxon>
        <taxon>Sternorrhyncha</taxon>
        <taxon>Aleyrodoidea</taxon>
        <taxon>Aleyrodidae</taxon>
        <taxon>Aleyrodinae</taxon>
        <taxon>Bemisia</taxon>
    </lineage>
</organism>
<feature type="chain" id="PRO_5040237426" evidence="2">
    <location>
        <begin position="27"/>
        <end position="348"/>
    </location>
</feature>
<proteinExistence type="predicted"/>
<feature type="compositionally biased region" description="Gly residues" evidence="1">
    <location>
        <begin position="256"/>
        <end position="295"/>
    </location>
</feature>
<dbReference type="AlphaFoldDB" id="A0A9P0F0M4"/>
<dbReference type="EMBL" id="OU963871">
    <property type="protein sequence ID" value="CAH0383332.1"/>
    <property type="molecule type" value="Genomic_DNA"/>
</dbReference>
<keyword evidence="2" id="KW-0732">Signal</keyword>
<evidence type="ECO:0000313" key="3">
    <source>
        <dbReference type="EMBL" id="CAH0383332.1"/>
    </source>
</evidence>
<evidence type="ECO:0000256" key="2">
    <source>
        <dbReference type="SAM" id="SignalP"/>
    </source>
</evidence>
<accession>A0A9P0F0M4</accession>